<dbReference type="GO" id="GO:0016758">
    <property type="term" value="F:hexosyltransferase activity"/>
    <property type="evidence" value="ECO:0007669"/>
    <property type="project" value="InterPro"/>
</dbReference>
<dbReference type="EMBL" id="JAODUP010000994">
    <property type="protein sequence ID" value="KAK2142133.1"/>
    <property type="molecule type" value="Genomic_DNA"/>
</dbReference>
<gene>
    <name evidence="13" type="ORF">LSH36_994g01058</name>
</gene>
<keyword evidence="8 11" id="KW-0333">Golgi apparatus</keyword>
<evidence type="ECO:0000256" key="8">
    <source>
        <dbReference type="ARBA" id="ARBA00023034"/>
    </source>
</evidence>
<feature type="compositionally biased region" description="Polar residues" evidence="12">
    <location>
        <begin position="40"/>
        <end position="49"/>
    </location>
</feature>
<evidence type="ECO:0000256" key="7">
    <source>
        <dbReference type="ARBA" id="ARBA00022989"/>
    </source>
</evidence>
<dbReference type="PANTHER" id="PTHR11214:SF314">
    <property type="entry name" value="HEXOSYLTRANSFERASE"/>
    <property type="match status" value="1"/>
</dbReference>
<dbReference type="Proteomes" id="UP001208570">
    <property type="component" value="Unassembled WGS sequence"/>
</dbReference>
<keyword evidence="7 11" id="KW-1133">Transmembrane helix</keyword>
<evidence type="ECO:0000313" key="13">
    <source>
        <dbReference type="EMBL" id="KAK2142133.1"/>
    </source>
</evidence>
<keyword evidence="3 11" id="KW-0328">Glycosyltransferase</keyword>
<evidence type="ECO:0000256" key="1">
    <source>
        <dbReference type="ARBA" id="ARBA00004323"/>
    </source>
</evidence>
<dbReference type="Pfam" id="PF01762">
    <property type="entry name" value="Galactosyl_T"/>
    <property type="match status" value="1"/>
</dbReference>
<keyword evidence="4" id="KW-0808">Transferase</keyword>
<evidence type="ECO:0000256" key="3">
    <source>
        <dbReference type="ARBA" id="ARBA00022676"/>
    </source>
</evidence>
<feature type="transmembrane region" description="Helical" evidence="11">
    <location>
        <begin position="7"/>
        <end position="23"/>
    </location>
</feature>
<organism evidence="13 14">
    <name type="scientific">Paralvinella palmiformis</name>
    <dbReference type="NCBI Taxonomy" id="53620"/>
    <lineage>
        <taxon>Eukaryota</taxon>
        <taxon>Metazoa</taxon>
        <taxon>Spiralia</taxon>
        <taxon>Lophotrochozoa</taxon>
        <taxon>Annelida</taxon>
        <taxon>Polychaeta</taxon>
        <taxon>Sedentaria</taxon>
        <taxon>Canalipalpata</taxon>
        <taxon>Terebellida</taxon>
        <taxon>Terebelliformia</taxon>
        <taxon>Alvinellidae</taxon>
        <taxon>Paralvinella</taxon>
    </lineage>
</organism>
<comment type="caution">
    <text evidence="13">The sequence shown here is derived from an EMBL/GenBank/DDBJ whole genome shotgun (WGS) entry which is preliminary data.</text>
</comment>
<evidence type="ECO:0000256" key="12">
    <source>
        <dbReference type="SAM" id="MobiDB-lite"/>
    </source>
</evidence>
<keyword evidence="5 11" id="KW-0812">Transmembrane</keyword>
<proteinExistence type="inferred from homology"/>
<comment type="similarity">
    <text evidence="2 11">Belongs to the glycosyltransferase 31 family.</text>
</comment>
<dbReference type="InterPro" id="IPR002659">
    <property type="entry name" value="Glyco_trans_31"/>
</dbReference>
<evidence type="ECO:0000256" key="10">
    <source>
        <dbReference type="ARBA" id="ARBA00023180"/>
    </source>
</evidence>
<evidence type="ECO:0000256" key="9">
    <source>
        <dbReference type="ARBA" id="ARBA00023136"/>
    </source>
</evidence>
<dbReference type="Gene3D" id="3.90.550.50">
    <property type="match status" value="1"/>
</dbReference>
<keyword evidence="14" id="KW-1185">Reference proteome</keyword>
<keyword evidence="6 11" id="KW-0735">Signal-anchor</keyword>
<keyword evidence="9 11" id="KW-0472">Membrane</keyword>
<protein>
    <recommendedName>
        <fullName evidence="11">Hexosyltransferase</fullName>
        <ecNumber evidence="11">2.4.1.-</ecNumber>
    </recommendedName>
</protein>
<accession>A0AAD9MS46</accession>
<evidence type="ECO:0000256" key="11">
    <source>
        <dbReference type="RuleBase" id="RU363063"/>
    </source>
</evidence>
<dbReference type="AlphaFoldDB" id="A0AAD9MS46"/>
<dbReference type="EC" id="2.4.1.-" evidence="11"/>
<dbReference type="GO" id="GO:0006493">
    <property type="term" value="P:protein O-linked glycosylation"/>
    <property type="evidence" value="ECO:0007669"/>
    <property type="project" value="TreeGrafter"/>
</dbReference>
<evidence type="ECO:0000256" key="5">
    <source>
        <dbReference type="ARBA" id="ARBA00022692"/>
    </source>
</evidence>
<evidence type="ECO:0000256" key="4">
    <source>
        <dbReference type="ARBA" id="ARBA00022679"/>
    </source>
</evidence>
<dbReference type="GO" id="GO:0000139">
    <property type="term" value="C:Golgi membrane"/>
    <property type="evidence" value="ECO:0007669"/>
    <property type="project" value="UniProtKB-SubCell"/>
</dbReference>
<dbReference type="FunFam" id="3.90.550.50:FF:000001">
    <property type="entry name" value="Hexosyltransferase"/>
    <property type="match status" value="1"/>
</dbReference>
<evidence type="ECO:0000256" key="6">
    <source>
        <dbReference type="ARBA" id="ARBA00022968"/>
    </source>
</evidence>
<evidence type="ECO:0000313" key="14">
    <source>
        <dbReference type="Proteomes" id="UP001208570"/>
    </source>
</evidence>
<dbReference type="PANTHER" id="PTHR11214">
    <property type="entry name" value="BETA-1,3-N-ACETYLGLUCOSAMINYLTRANSFERASE"/>
    <property type="match status" value="1"/>
</dbReference>
<reference evidence="13" key="1">
    <citation type="journal article" date="2023" name="Mol. Biol. Evol.">
        <title>Third-Generation Sequencing Reveals the Adaptive Role of the Epigenome in Three Deep-Sea Polychaetes.</title>
        <authorList>
            <person name="Perez M."/>
            <person name="Aroh O."/>
            <person name="Sun Y."/>
            <person name="Lan Y."/>
            <person name="Juniper S.K."/>
            <person name="Young C.R."/>
            <person name="Angers B."/>
            <person name="Qian P.Y."/>
        </authorList>
    </citation>
    <scope>NUCLEOTIDE SEQUENCE</scope>
    <source>
        <strain evidence="13">P08H-3</strain>
    </source>
</reference>
<keyword evidence="10" id="KW-0325">Glycoprotein</keyword>
<sequence>MIHNRRRLIPYTCALMVFILLYYQRYASNTLNDFRHHSAPKNSNKNTNKSGEESKSVLHSNKTTLIGKGQKVIQPTDDPKLVDEYYDRRRYTKKVNEFKYDFILTPRKTPHTNNRSLELVNDTRDWSRLHMIQMRLLSCVHSDGNILNCLEEAFLKERREENLKKAKRDTHNYPERPSDDPKLVDEYYDRRRYTKKVNEFKYDFILTPRQTCDNKTYMIILVHSFHPYHDRRTAIRSTWGGAATGHHTWPRRAINKKIILLFVLGIHSLPDMNSAIDKESQQFGDIIQGTFLDTYVNLTLKSLLGLKYVSMYCKKIEYLVKSDDDMIINMPYLLKLLDEKRMKRSIMGPLNRGSKVYRKGKWKVRREDFPFQYYPQYESGATYVITNDIVANLYNISHYVPRFNVDDAYITGVLGKIIGIHHEEQQGFAFLTDKSPSACDILENKKVTGTKMTPEKLKTVWNEMKKGINCTQKNN</sequence>
<feature type="region of interest" description="Disordered" evidence="12">
    <location>
        <begin position="35"/>
        <end position="58"/>
    </location>
</feature>
<evidence type="ECO:0000256" key="2">
    <source>
        <dbReference type="ARBA" id="ARBA00008661"/>
    </source>
</evidence>
<comment type="subcellular location">
    <subcellularLocation>
        <location evidence="1 11">Golgi apparatus membrane</location>
        <topology evidence="1 11">Single-pass type II membrane protein</topology>
    </subcellularLocation>
</comment>
<name>A0AAD9MS46_9ANNE</name>